<proteinExistence type="predicted"/>
<gene>
    <name evidence="1" type="ORF">F8153_12635</name>
</gene>
<dbReference type="Pfam" id="PF11007">
    <property type="entry name" value="CotJA"/>
    <property type="match status" value="1"/>
</dbReference>
<name>A0A833HME4_9FIRM</name>
<dbReference type="OrthoDB" id="9800571at2"/>
<comment type="caution">
    <text evidence="1">The sequence shown here is derived from an EMBL/GenBank/DDBJ whole genome shotgun (WGS) entry which is preliminary data.</text>
</comment>
<dbReference type="AlphaFoldDB" id="A0A833HME4"/>
<protein>
    <submittedName>
        <fullName evidence="1">Spore coat associated protein CotJA</fullName>
    </submittedName>
</protein>
<dbReference type="Proteomes" id="UP000465601">
    <property type="component" value="Unassembled WGS sequence"/>
</dbReference>
<reference evidence="1 2" key="1">
    <citation type="submission" date="2019-10" db="EMBL/GenBank/DDBJ databases">
        <title>Alkaliphilus serpentinus sp. nov. and Alkaliphilus pronyensis sp. nov., two novel anaerobic alkaliphilic species isolated from the serpentinized-hosted hydrothermal field of the Prony Bay (New Caledonia).</title>
        <authorList>
            <person name="Postec A."/>
        </authorList>
    </citation>
    <scope>NUCLEOTIDE SEQUENCE [LARGE SCALE GENOMIC DNA]</scope>
    <source>
        <strain evidence="1 2">LacT</strain>
    </source>
</reference>
<dbReference type="EMBL" id="WBZB01000044">
    <property type="protein sequence ID" value="KAB3527302.1"/>
    <property type="molecule type" value="Genomic_DNA"/>
</dbReference>
<keyword evidence="2" id="KW-1185">Reference proteome</keyword>
<sequence length="73" mass="8646">MNQYQHPNYMPAMGYMHGIYPIPFMPVCVMLSNAYVPYQYYNQTFPLAEALDKGTYFPDLYQPYVEKDKRGCM</sequence>
<evidence type="ECO:0000313" key="1">
    <source>
        <dbReference type="EMBL" id="KAB3527302.1"/>
    </source>
</evidence>
<accession>A0A833HME4</accession>
<organism evidence="1 2">
    <name type="scientific">Alkaliphilus serpentinus</name>
    <dbReference type="NCBI Taxonomy" id="1482731"/>
    <lineage>
        <taxon>Bacteria</taxon>
        <taxon>Bacillati</taxon>
        <taxon>Bacillota</taxon>
        <taxon>Clostridia</taxon>
        <taxon>Peptostreptococcales</taxon>
        <taxon>Natronincolaceae</taxon>
        <taxon>Alkaliphilus</taxon>
    </lineage>
</organism>
<dbReference type="RefSeq" id="WP_151866712.1">
    <property type="nucleotide sequence ID" value="NZ_WBZB01000044.1"/>
</dbReference>
<evidence type="ECO:0000313" key="2">
    <source>
        <dbReference type="Proteomes" id="UP000465601"/>
    </source>
</evidence>
<dbReference type="InterPro" id="IPR020256">
    <property type="entry name" value="Spore_coat_CotJA"/>
</dbReference>